<dbReference type="RefSeq" id="WP_099303402.1">
    <property type="nucleotide sequence ID" value="NZ_PDVP01000001.1"/>
</dbReference>
<keyword evidence="10" id="KW-1185">Reference proteome</keyword>
<dbReference type="GO" id="GO:0005886">
    <property type="term" value="C:plasma membrane"/>
    <property type="evidence" value="ECO:0007669"/>
    <property type="project" value="UniProtKB-SubCell"/>
</dbReference>
<dbReference type="Pfam" id="PF01925">
    <property type="entry name" value="TauE"/>
    <property type="match status" value="1"/>
</dbReference>
<evidence type="ECO:0000256" key="5">
    <source>
        <dbReference type="ARBA" id="ARBA00022692"/>
    </source>
</evidence>
<dbReference type="OrthoDB" id="8478323at2"/>
<feature type="transmembrane region" description="Helical" evidence="8">
    <location>
        <begin position="204"/>
        <end position="223"/>
    </location>
</feature>
<name>A0A2G1QTV2_9HYPH</name>
<comment type="caution">
    <text evidence="9">The sequence shown here is derived from an EMBL/GenBank/DDBJ whole genome shotgun (WGS) entry which is preliminary data.</text>
</comment>
<feature type="transmembrane region" description="Helical" evidence="8">
    <location>
        <begin position="108"/>
        <end position="125"/>
    </location>
</feature>
<evidence type="ECO:0000256" key="2">
    <source>
        <dbReference type="ARBA" id="ARBA00009142"/>
    </source>
</evidence>
<protein>
    <recommendedName>
        <fullName evidence="8">Probable membrane transporter protein</fullName>
    </recommendedName>
</protein>
<dbReference type="Proteomes" id="UP000221168">
    <property type="component" value="Unassembled WGS sequence"/>
</dbReference>
<evidence type="ECO:0000313" key="10">
    <source>
        <dbReference type="Proteomes" id="UP000221168"/>
    </source>
</evidence>
<evidence type="ECO:0000256" key="8">
    <source>
        <dbReference type="RuleBase" id="RU363041"/>
    </source>
</evidence>
<keyword evidence="4 8" id="KW-1003">Cell membrane</keyword>
<evidence type="ECO:0000313" key="9">
    <source>
        <dbReference type="EMBL" id="PHP68889.1"/>
    </source>
</evidence>
<feature type="transmembrane region" description="Helical" evidence="8">
    <location>
        <begin position="40"/>
        <end position="62"/>
    </location>
</feature>
<evidence type="ECO:0000256" key="4">
    <source>
        <dbReference type="ARBA" id="ARBA00022475"/>
    </source>
</evidence>
<dbReference type="InterPro" id="IPR002781">
    <property type="entry name" value="TM_pro_TauE-like"/>
</dbReference>
<keyword evidence="6 8" id="KW-1133">Transmembrane helix</keyword>
<feature type="transmembrane region" description="Helical" evidence="8">
    <location>
        <begin position="173"/>
        <end position="198"/>
    </location>
</feature>
<feature type="transmembrane region" description="Helical" evidence="8">
    <location>
        <begin position="137"/>
        <end position="161"/>
    </location>
</feature>
<reference evidence="9 10" key="1">
    <citation type="submission" date="2017-10" db="EMBL/GenBank/DDBJ databases">
        <title>Sedimentibacterium mangrovi gen. nov., sp. nov., a novel member of family Phyllobacteriacea isolated from mangrove sediment.</title>
        <authorList>
            <person name="Liao H."/>
            <person name="Tian Y."/>
        </authorList>
    </citation>
    <scope>NUCLEOTIDE SEQUENCE [LARGE SCALE GENOMIC DNA]</scope>
    <source>
        <strain evidence="9 10">X9-2-2</strain>
    </source>
</reference>
<sequence length="256" mass="26497">MDLVASLLPDTLGTGGALLLVVASFFTSALTAAFGVGGGLFMLALMGVMIPVAALIPVHGAVQLGSNTGRAWRQRAHVNTTILLPFLAGAIVGSMAGGYFVTGIPDAALKLVLGIFIIVVTWARIPGFESLSRAGLAAGGGILGFVTMLVGATGPMMAAFLSKILPSDRKALVATHALLMMVLHALKIAVFGVLGFAFADWLPLVAAMIAVGYAGTLWGTTLLEKMPEALFRKAFRILLTLLALDLVRRGLLAWAG</sequence>
<evidence type="ECO:0000256" key="3">
    <source>
        <dbReference type="ARBA" id="ARBA00022448"/>
    </source>
</evidence>
<dbReference type="InterPro" id="IPR052017">
    <property type="entry name" value="TSUP"/>
</dbReference>
<accession>A0A2G1QTV2</accession>
<dbReference type="PANTHER" id="PTHR30269">
    <property type="entry name" value="TRANSMEMBRANE PROTEIN YFCA"/>
    <property type="match status" value="1"/>
</dbReference>
<dbReference type="EMBL" id="PDVP01000001">
    <property type="protein sequence ID" value="PHP68889.1"/>
    <property type="molecule type" value="Genomic_DNA"/>
</dbReference>
<feature type="transmembrane region" description="Helical" evidence="8">
    <location>
        <begin position="82"/>
        <end position="101"/>
    </location>
</feature>
<keyword evidence="3" id="KW-0813">Transport</keyword>
<evidence type="ECO:0000256" key="6">
    <source>
        <dbReference type="ARBA" id="ARBA00022989"/>
    </source>
</evidence>
<organism evidence="9 10">
    <name type="scientific">Zhengella mangrovi</name>
    <dbReference type="NCBI Taxonomy" id="1982044"/>
    <lineage>
        <taxon>Bacteria</taxon>
        <taxon>Pseudomonadati</taxon>
        <taxon>Pseudomonadota</taxon>
        <taxon>Alphaproteobacteria</taxon>
        <taxon>Hyphomicrobiales</taxon>
        <taxon>Notoacmeibacteraceae</taxon>
        <taxon>Zhengella</taxon>
    </lineage>
</organism>
<proteinExistence type="inferred from homology"/>
<comment type="similarity">
    <text evidence="2 8">Belongs to the 4-toluene sulfonate uptake permease (TSUP) (TC 2.A.102) family.</text>
</comment>
<keyword evidence="7 8" id="KW-0472">Membrane</keyword>
<evidence type="ECO:0000256" key="1">
    <source>
        <dbReference type="ARBA" id="ARBA00004651"/>
    </source>
</evidence>
<dbReference type="AlphaFoldDB" id="A0A2G1QTV2"/>
<feature type="transmembrane region" description="Helical" evidence="8">
    <location>
        <begin position="12"/>
        <end position="33"/>
    </location>
</feature>
<keyword evidence="5 8" id="KW-0812">Transmembrane</keyword>
<dbReference type="PANTHER" id="PTHR30269:SF37">
    <property type="entry name" value="MEMBRANE TRANSPORTER PROTEIN"/>
    <property type="match status" value="1"/>
</dbReference>
<comment type="subcellular location">
    <subcellularLocation>
        <location evidence="1 8">Cell membrane</location>
        <topology evidence="1 8">Multi-pass membrane protein</topology>
    </subcellularLocation>
</comment>
<gene>
    <name evidence="9" type="ORF">CSC94_02550</name>
</gene>
<evidence type="ECO:0000256" key="7">
    <source>
        <dbReference type="ARBA" id="ARBA00023136"/>
    </source>
</evidence>